<reference evidence="1 2" key="1">
    <citation type="submission" date="2023-07" db="EMBL/GenBank/DDBJ databases">
        <title>Sorghum-associated microbial communities from plants grown in Nebraska, USA.</title>
        <authorList>
            <person name="Schachtman D."/>
        </authorList>
    </citation>
    <scope>NUCLEOTIDE SEQUENCE [LARGE SCALE GENOMIC DNA]</scope>
    <source>
        <strain evidence="1 2">BE308</strain>
    </source>
</reference>
<accession>A0ABU1ZQQ8</accession>
<comment type="caution">
    <text evidence="1">The sequence shown here is derived from an EMBL/GenBank/DDBJ whole genome shotgun (WGS) entry which is preliminary data.</text>
</comment>
<protein>
    <recommendedName>
        <fullName evidence="3">RiboL-PSP-HEPN domain-containing protein</fullName>
    </recommendedName>
</protein>
<keyword evidence="2" id="KW-1185">Reference proteome</keyword>
<dbReference type="EMBL" id="JAVDXO010000005">
    <property type="protein sequence ID" value="MDR7307195.1"/>
    <property type="molecule type" value="Genomic_DNA"/>
</dbReference>
<evidence type="ECO:0008006" key="3">
    <source>
        <dbReference type="Google" id="ProtNLM"/>
    </source>
</evidence>
<sequence>MNIRYFLERRLKFVEQFYREASAPFVERKRKIDAKEEPFVGNSSEDGEPPFLFEWLEAEDSLQVLGKSCLSMLSASLHLYLKTWECQLGRPVDESLKPIFKKKGWFAGYQLYFSKIFSIEFEDSGCSLALLEELVLARNRVQHPDQITTHDTHWTDSDLQKLPSPVFVSRQEVELNSSLDSGEYSWLLPLTIHVTPEKLNTVISEIRRFAEWLETADH</sequence>
<dbReference type="RefSeq" id="WP_310343237.1">
    <property type="nucleotide sequence ID" value="NZ_JAVDXO010000005.1"/>
</dbReference>
<name>A0ABU1ZQQ8_9BURK</name>
<organism evidence="1 2">
    <name type="scientific">Rhodoferax saidenbachensis</name>
    <dbReference type="NCBI Taxonomy" id="1484693"/>
    <lineage>
        <taxon>Bacteria</taxon>
        <taxon>Pseudomonadati</taxon>
        <taxon>Pseudomonadota</taxon>
        <taxon>Betaproteobacteria</taxon>
        <taxon>Burkholderiales</taxon>
        <taxon>Comamonadaceae</taxon>
        <taxon>Rhodoferax</taxon>
    </lineage>
</organism>
<proteinExistence type="predicted"/>
<gene>
    <name evidence="1" type="ORF">J2X15_002482</name>
</gene>
<dbReference type="Proteomes" id="UP001268089">
    <property type="component" value="Unassembled WGS sequence"/>
</dbReference>
<evidence type="ECO:0000313" key="2">
    <source>
        <dbReference type="Proteomes" id="UP001268089"/>
    </source>
</evidence>
<evidence type="ECO:0000313" key="1">
    <source>
        <dbReference type="EMBL" id="MDR7307195.1"/>
    </source>
</evidence>